<dbReference type="GO" id="GO:0016787">
    <property type="term" value="F:hydrolase activity"/>
    <property type="evidence" value="ECO:0007669"/>
    <property type="project" value="UniProtKB-KW"/>
</dbReference>
<dbReference type="Pfam" id="PF01420">
    <property type="entry name" value="Methylase_S"/>
    <property type="match status" value="2"/>
</dbReference>
<evidence type="ECO:0000259" key="4">
    <source>
        <dbReference type="Pfam" id="PF01420"/>
    </source>
</evidence>
<dbReference type="GO" id="GO:0004519">
    <property type="term" value="F:endonuclease activity"/>
    <property type="evidence" value="ECO:0007669"/>
    <property type="project" value="UniProtKB-KW"/>
</dbReference>
<comment type="similarity">
    <text evidence="1">Belongs to the type-I restriction system S methylase family.</text>
</comment>
<reference evidence="6" key="1">
    <citation type="journal article" date="2019" name="Int. J. Syst. Evol. Microbiol.">
        <title>The Global Catalogue of Microorganisms (GCM) 10K type strain sequencing project: providing services to taxonomists for standard genome sequencing and annotation.</title>
        <authorList>
            <consortium name="The Broad Institute Genomics Platform"/>
            <consortium name="The Broad Institute Genome Sequencing Center for Infectious Disease"/>
            <person name="Wu L."/>
            <person name="Ma J."/>
        </authorList>
    </citation>
    <scope>NUCLEOTIDE SEQUENCE [LARGE SCALE GENOMIC DNA]</scope>
    <source>
        <strain evidence="6">KCTC 12848</strain>
    </source>
</reference>
<dbReference type="Proteomes" id="UP001597425">
    <property type="component" value="Unassembled WGS sequence"/>
</dbReference>
<dbReference type="InterPro" id="IPR044946">
    <property type="entry name" value="Restrct_endonuc_typeI_TRD_sf"/>
</dbReference>
<dbReference type="EC" id="3.1.21.-" evidence="5"/>
<keyword evidence="3" id="KW-0238">DNA-binding</keyword>
<keyword evidence="5" id="KW-0540">Nuclease</keyword>
<feature type="domain" description="Type I restriction modification DNA specificity" evidence="4">
    <location>
        <begin position="1"/>
        <end position="178"/>
    </location>
</feature>
<feature type="domain" description="Type I restriction modification DNA specificity" evidence="4">
    <location>
        <begin position="276"/>
        <end position="399"/>
    </location>
</feature>
<keyword evidence="5" id="KW-0378">Hydrolase</keyword>
<dbReference type="Gene3D" id="3.90.220.20">
    <property type="entry name" value="DNA methylase specificity domains"/>
    <property type="match status" value="2"/>
</dbReference>
<evidence type="ECO:0000313" key="6">
    <source>
        <dbReference type="Proteomes" id="UP001597425"/>
    </source>
</evidence>
<accession>A0ABW5EJU9</accession>
<keyword evidence="5" id="KW-0255">Endonuclease</keyword>
<dbReference type="CDD" id="cd17244">
    <property type="entry name" value="RMtype1_S_Apa101655I-TRD2-CR2_like"/>
    <property type="match status" value="1"/>
</dbReference>
<keyword evidence="2" id="KW-0680">Restriction system</keyword>
<evidence type="ECO:0000313" key="5">
    <source>
        <dbReference type="EMBL" id="MFD2311759.1"/>
    </source>
</evidence>
<proteinExistence type="inferred from homology"/>
<comment type="caution">
    <text evidence="5">The sequence shown here is derived from an EMBL/GenBank/DDBJ whole genome shotgun (WGS) entry which is preliminary data.</text>
</comment>
<name>A0ABW5EJU9_9GAMM</name>
<evidence type="ECO:0000256" key="1">
    <source>
        <dbReference type="ARBA" id="ARBA00010923"/>
    </source>
</evidence>
<dbReference type="InterPro" id="IPR052021">
    <property type="entry name" value="Type-I_RS_S_subunit"/>
</dbReference>
<dbReference type="PANTHER" id="PTHR30408">
    <property type="entry name" value="TYPE-1 RESTRICTION ENZYME ECOKI SPECIFICITY PROTEIN"/>
    <property type="match status" value="1"/>
</dbReference>
<evidence type="ECO:0000256" key="3">
    <source>
        <dbReference type="ARBA" id="ARBA00023125"/>
    </source>
</evidence>
<dbReference type="InterPro" id="IPR000055">
    <property type="entry name" value="Restrct_endonuc_typeI_TRD"/>
</dbReference>
<gene>
    <name evidence="5" type="ORF">ACFSKX_15125</name>
</gene>
<sequence>MSEWKAVKISDVAEFFIGGTPSRTTPAFWADKPDGHPWISISDLQNKYISETSEHITDLGAKLSNVKEIPTNSVVMSFKLSIGRVAITSGMMYCNEAIAFFKPNGELDTRWLYHVLPRAVKAVVVDTAVKGATLNKKKMSEIELRLPTVDEQTTIADILDTLDTQIRQTEAIIAKLQQVKQGLLHDLLTRGIDANGQLRPPRDQAPELYKESPLGWVPREWETSKLLDLLADVEPAMRSGPFGSALLKSELVEEGIPLLGIDNVHVEVFRSDFRRFVTPEKFSELKRYSVRPDDIMITIMGTVGRCCLVPKEIGSALSSKHTWTITLDSKRYRPYLAMLQINYAPWVLRHFSGDEQGGTMSAIRSDTLRSTRFPVPPIDEQLLIEQRLKTISERIQHETLKVKKLKLKKSGLMDDLLSGRVRVTSLPDTAKAS</sequence>
<organism evidence="5 6">
    <name type="scientific">Microbulbifer halophilus</name>
    <dbReference type="NCBI Taxonomy" id="453963"/>
    <lineage>
        <taxon>Bacteria</taxon>
        <taxon>Pseudomonadati</taxon>
        <taxon>Pseudomonadota</taxon>
        <taxon>Gammaproteobacteria</taxon>
        <taxon>Cellvibrionales</taxon>
        <taxon>Microbulbiferaceae</taxon>
        <taxon>Microbulbifer</taxon>
    </lineage>
</organism>
<dbReference type="EMBL" id="JBHUJD010000022">
    <property type="protein sequence ID" value="MFD2311759.1"/>
    <property type="molecule type" value="Genomic_DNA"/>
</dbReference>
<dbReference type="PANTHER" id="PTHR30408:SF12">
    <property type="entry name" value="TYPE I RESTRICTION ENZYME MJAVIII SPECIFICITY SUBUNIT"/>
    <property type="match status" value="1"/>
</dbReference>
<dbReference type="RefSeq" id="WP_265722361.1">
    <property type="nucleotide sequence ID" value="NZ_JAPIVK010000022.1"/>
</dbReference>
<dbReference type="Gene3D" id="1.10.287.1120">
    <property type="entry name" value="Bipartite methylase S protein"/>
    <property type="match status" value="1"/>
</dbReference>
<protein>
    <submittedName>
        <fullName evidence="5">Restriction endonuclease subunit S</fullName>
        <ecNumber evidence="5">3.1.21.-</ecNumber>
    </submittedName>
</protein>
<keyword evidence="6" id="KW-1185">Reference proteome</keyword>
<evidence type="ECO:0000256" key="2">
    <source>
        <dbReference type="ARBA" id="ARBA00022747"/>
    </source>
</evidence>
<dbReference type="SUPFAM" id="SSF116734">
    <property type="entry name" value="DNA methylase specificity domain"/>
    <property type="match status" value="2"/>
</dbReference>